<keyword evidence="6" id="KW-0479">Metal-binding</keyword>
<keyword evidence="7" id="KW-0663">Pyridoxal phosphate</keyword>
<comment type="similarity">
    <text evidence="3">Belongs to the NMT1/THI5 family.</text>
</comment>
<dbReference type="PANTHER" id="PTHR31528">
    <property type="entry name" value="4-AMINO-5-HYDROXYMETHYL-2-METHYLPYRIMIDINE PHOSPHATE SYNTHASE THI11-RELATED"/>
    <property type="match status" value="1"/>
</dbReference>
<comment type="pathway">
    <text evidence="2">Cofactor biosynthesis; thiamine diphosphate biosynthesis.</text>
</comment>
<keyword evidence="8" id="KW-0784">Thiamine biosynthesis</keyword>
<accession>A0A895YB16</accession>
<evidence type="ECO:0000256" key="6">
    <source>
        <dbReference type="ARBA" id="ARBA00022723"/>
    </source>
</evidence>
<comment type="subunit">
    <text evidence="4">Homodimer.</text>
</comment>
<dbReference type="GO" id="GO:0046872">
    <property type="term" value="F:metal ion binding"/>
    <property type="evidence" value="ECO:0007669"/>
    <property type="project" value="UniProtKB-KW"/>
</dbReference>
<evidence type="ECO:0000256" key="9">
    <source>
        <dbReference type="ARBA" id="ARBA00023004"/>
    </source>
</evidence>
<protein>
    <recommendedName>
        <fullName evidence="10">Thiamine pyrimidine synthase</fullName>
    </recommendedName>
</protein>
<comment type="function">
    <text evidence="1">Responsible for the formation of the pyrimidine heterocycle in the thiamine biosynthesis pathway. Catalyzes the formation of hydroxymethylpyrimidine phosphate (HMP-P) from histidine and pyridoxal phosphate (PLP). The protein uses PLP and the active site histidine to form HMP-P, generating an inactive enzyme. The enzyme can only undergo a single turnover, which suggests it is a suicide enzyme.</text>
</comment>
<feature type="domain" description="SsuA/THI5-like" evidence="12">
    <location>
        <begin position="49"/>
        <end position="255"/>
    </location>
</feature>
<gene>
    <name evidence="13" type="ORF">JQS43_13225</name>
</gene>
<dbReference type="Gene3D" id="3.40.190.10">
    <property type="entry name" value="Periplasmic binding protein-like II"/>
    <property type="match status" value="2"/>
</dbReference>
<organism evidence="13 14">
    <name type="scientific">Natronosporangium hydrolyticum</name>
    <dbReference type="NCBI Taxonomy" id="2811111"/>
    <lineage>
        <taxon>Bacteria</taxon>
        <taxon>Bacillati</taxon>
        <taxon>Actinomycetota</taxon>
        <taxon>Actinomycetes</taxon>
        <taxon>Micromonosporales</taxon>
        <taxon>Micromonosporaceae</taxon>
        <taxon>Natronosporangium</taxon>
    </lineage>
</organism>
<evidence type="ECO:0000256" key="11">
    <source>
        <dbReference type="ARBA" id="ARBA00048179"/>
    </source>
</evidence>
<evidence type="ECO:0000259" key="12">
    <source>
        <dbReference type="Pfam" id="PF09084"/>
    </source>
</evidence>
<reference evidence="13" key="1">
    <citation type="submission" date="2021-02" db="EMBL/GenBank/DDBJ databases">
        <title>Natrosporangium hydrolyticum gen. nov., sp. nov, a haloalkaliphilic actinobacterium from a soda solonchak soil.</title>
        <authorList>
            <person name="Sorokin D.Y."/>
            <person name="Khijniak T.V."/>
            <person name="Zakharycheva A.P."/>
            <person name="Boueva O.V."/>
            <person name="Ariskina E.V."/>
            <person name="Hahnke R.L."/>
            <person name="Bunk B."/>
            <person name="Sproer C."/>
            <person name="Schumann P."/>
            <person name="Evtushenko L.I."/>
            <person name="Kublanov I.V."/>
        </authorList>
    </citation>
    <scope>NUCLEOTIDE SEQUENCE</scope>
    <source>
        <strain evidence="13">DSM 106523</strain>
    </source>
</reference>
<evidence type="ECO:0000256" key="1">
    <source>
        <dbReference type="ARBA" id="ARBA00003469"/>
    </source>
</evidence>
<evidence type="ECO:0000256" key="8">
    <source>
        <dbReference type="ARBA" id="ARBA00022977"/>
    </source>
</evidence>
<dbReference type="Proteomes" id="UP000662857">
    <property type="component" value="Chromosome"/>
</dbReference>
<comment type="catalytic activity">
    <reaction evidence="11">
        <text>N(6)-(pyridoxal phosphate)-L-lysyl-[4-amino-5-hydroxymethyl-2-methylpyrimidine phosphate synthase] + L-histidyl-[4-amino-5-hydroxymethyl-2-methylpyrimidine phosphate synthase] + 2 Fe(3+) + 4 H2O = L-lysyl-[4-amino-5-hydroxymethyl-2-methylpyrimidine phosphate synthase] + (2S)-2-amino-5-hydroxy-4-oxopentanoyl-[4-amino-5-hydroxymethyl-2-methylpyrimidine phosphate synthase] + 4-amino-2-methyl-5-(phosphooxymethyl)pyrimidine + 3-oxopropanoate + 2 Fe(2+) + 2 H(+)</text>
        <dbReference type="Rhea" id="RHEA:65756"/>
        <dbReference type="Rhea" id="RHEA-COMP:16892"/>
        <dbReference type="Rhea" id="RHEA-COMP:16893"/>
        <dbReference type="Rhea" id="RHEA-COMP:16894"/>
        <dbReference type="Rhea" id="RHEA-COMP:16895"/>
        <dbReference type="ChEBI" id="CHEBI:15377"/>
        <dbReference type="ChEBI" id="CHEBI:15378"/>
        <dbReference type="ChEBI" id="CHEBI:29033"/>
        <dbReference type="ChEBI" id="CHEBI:29034"/>
        <dbReference type="ChEBI" id="CHEBI:29969"/>
        <dbReference type="ChEBI" id="CHEBI:29979"/>
        <dbReference type="ChEBI" id="CHEBI:33190"/>
        <dbReference type="ChEBI" id="CHEBI:58354"/>
        <dbReference type="ChEBI" id="CHEBI:143915"/>
        <dbReference type="ChEBI" id="CHEBI:157692"/>
    </reaction>
    <physiologicalReaction direction="left-to-right" evidence="11">
        <dbReference type="Rhea" id="RHEA:65757"/>
    </physiologicalReaction>
</comment>
<keyword evidence="14" id="KW-1185">Reference proteome</keyword>
<dbReference type="InterPro" id="IPR027939">
    <property type="entry name" value="NMT1/THI5"/>
</dbReference>
<dbReference type="KEGG" id="nhy:JQS43_13225"/>
<evidence type="ECO:0000256" key="2">
    <source>
        <dbReference type="ARBA" id="ARBA00004948"/>
    </source>
</evidence>
<dbReference type="GO" id="GO:0016740">
    <property type="term" value="F:transferase activity"/>
    <property type="evidence" value="ECO:0007669"/>
    <property type="project" value="UniProtKB-KW"/>
</dbReference>
<evidence type="ECO:0000256" key="3">
    <source>
        <dbReference type="ARBA" id="ARBA00009406"/>
    </source>
</evidence>
<proteinExistence type="inferred from homology"/>
<dbReference type="SUPFAM" id="SSF53850">
    <property type="entry name" value="Periplasmic binding protein-like II"/>
    <property type="match status" value="1"/>
</dbReference>
<keyword evidence="9" id="KW-0408">Iron</keyword>
<dbReference type="GO" id="GO:0009228">
    <property type="term" value="P:thiamine biosynthetic process"/>
    <property type="evidence" value="ECO:0007669"/>
    <property type="project" value="UniProtKB-KW"/>
</dbReference>
<dbReference type="Pfam" id="PF09084">
    <property type="entry name" value="NMT1"/>
    <property type="match status" value="1"/>
</dbReference>
<sequence>MTAVGGIAVLLLAGACSSDDDSGSAGGGGVDQVVYMTNFGMLGRDAYAICAEDQGFFADRDIELDIQSGSGTEENLALLISGQVDFTPTDLVGATIAAGDGVEGFKAVAAIQQNNLSAWMSVDPDIQSPRDLEGRTIGLPTGAVTELLFPTYAELAGIDLDEVEIEAVAAADLGPALGGGSVDAIGQFVVGQPTISLAAQGAEVNVFPYTDYVTDLYGVALNAATSTIEENPDLVERFRDALLEGLEWSLANPEECGQIFGEFDESVNPDLAVGELELMVPYAQVGDAELGSFDRQRVAQMIATLEAAGAVPPGVTPEDLVDFDMAP</sequence>
<dbReference type="PANTHER" id="PTHR31528:SF1">
    <property type="entry name" value="4-AMINO-5-HYDROXYMETHYL-2-METHYLPYRIMIDINE PHOSPHATE SYNTHASE THI11-RELATED"/>
    <property type="match status" value="1"/>
</dbReference>
<evidence type="ECO:0000256" key="4">
    <source>
        <dbReference type="ARBA" id="ARBA00011738"/>
    </source>
</evidence>
<evidence type="ECO:0000313" key="14">
    <source>
        <dbReference type="Proteomes" id="UP000662857"/>
    </source>
</evidence>
<evidence type="ECO:0000256" key="10">
    <source>
        <dbReference type="ARBA" id="ARBA00033171"/>
    </source>
</evidence>
<evidence type="ECO:0000256" key="5">
    <source>
        <dbReference type="ARBA" id="ARBA00022679"/>
    </source>
</evidence>
<dbReference type="EMBL" id="CP070499">
    <property type="protein sequence ID" value="QSB12663.1"/>
    <property type="molecule type" value="Genomic_DNA"/>
</dbReference>
<dbReference type="RefSeq" id="WP_239674705.1">
    <property type="nucleotide sequence ID" value="NZ_CP070499.1"/>
</dbReference>
<dbReference type="AlphaFoldDB" id="A0A895YB16"/>
<evidence type="ECO:0000313" key="13">
    <source>
        <dbReference type="EMBL" id="QSB12663.1"/>
    </source>
</evidence>
<name>A0A895YB16_9ACTN</name>
<dbReference type="InterPro" id="IPR015168">
    <property type="entry name" value="SsuA/THI5"/>
</dbReference>
<evidence type="ECO:0000256" key="7">
    <source>
        <dbReference type="ARBA" id="ARBA00022898"/>
    </source>
</evidence>
<keyword evidence="5" id="KW-0808">Transferase</keyword>